<feature type="compositionally biased region" description="Low complexity" evidence="1">
    <location>
        <begin position="1"/>
        <end position="27"/>
    </location>
</feature>
<organism evidence="2 3">
    <name type="scientific">Longispora fulva</name>
    <dbReference type="NCBI Taxonomy" id="619741"/>
    <lineage>
        <taxon>Bacteria</taxon>
        <taxon>Bacillati</taxon>
        <taxon>Actinomycetota</taxon>
        <taxon>Actinomycetes</taxon>
        <taxon>Micromonosporales</taxon>
        <taxon>Micromonosporaceae</taxon>
        <taxon>Longispora</taxon>
    </lineage>
</organism>
<protein>
    <recommendedName>
        <fullName evidence="4">DUF2203 family protein</fullName>
    </recommendedName>
</protein>
<keyword evidence="3" id="KW-1185">Reference proteome</keyword>
<dbReference type="Pfam" id="PF09969">
    <property type="entry name" value="DUF2203"/>
    <property type="match status" value="1"/>
</dbReference>
<dbReference type="InterPro" id="IPR018699">
    <property type="entry name" value="DUF2203"/>
</dbReference>
<proteinExistence type="predicted"/>
<evidence type="ECO:0000313" key="3">
    <source>
        <dbReference type="Proteomes" id="UP000622552"/>
    </source>
</evidence>
<dbReference type="AlphaFoldDB" id="A0A8J7GSQ8"/>
<dbReference type="Proteomes" id="UP000622552">
    <property type="component" value="Unassembled WGS sequence"/>
</dbReference>
<dbReference type="RefSeq" id="WP_267920067.1">
    <property type="nucleotide sequence ID" value="NZ_BONS01000017.1"/>
</dbReference>
<reference evidence="2" key="1">
    <citation type="submission" date="2020-11" db="EMBL/GenBank/DDBJ databases">
        <title>Sequencing the genomes of 1000 actinobacteria strains.</title>
        <authorList>
            <person name="Klenk H.-P."/>
        </authorList>
    </citation>
    <scope>NUCLEOTIDE SEQUENCE</scope>
    <source>
        <strain evidence="2">DSM 45356</strain>
    </source>
</reference>
<feature type="region of interest" description="Disordered" evidence="1">
    <location>
        <begin position="1"/>
        <end position="35"/>
    </location>
</feature>
<sequence length="148" mass="15633">MTNPPTGDPTDPSGGPSDDGPLDPSGGVPEPGPVTLGEARRILAGLLPHIHNLIALRADFAELQADLAADGTSPLGGLAEAKSLEARLFATVEHLAAHGAQVKGFAPVLLDFLGERDGRPVLWCWLEGDPDIYWYHRQDAGFAARRPV</sequence>
<gene>
    <name evidence="2" type="ORF">IW245_004163</name>
</gene>
<dbReference type="EMBL" id="JADOUF010000001">
    <property type="protein sequence ID" value="MBG6137969.1"/>
    <property type="molecule type" value="Genomic_DNA"/>
</dbReference>
<evidence type="ECO:0008006" key="4">
    <source>
        <dbReference type="Google" id="ProtNLM"/>
    </source>
</evidence>
<evidence type="ECO:0000313" key="2">
    <source>
        <dbReference type="EMBL" id="MBG6137969.1"/>
    </source>
</evidence>
<name>A0A8J7GSQ8_9ACTN</name>
<evidence type="ECO:0000256" key="1">
    <source>
        <dbReference type="SAM" id="MobiDB-lite"/>
    </source>
</evidence>
<accession>A0A8J7GSQ8</accession>
<comment type="caution">
    <text evidence="2">The sequence shown here is derived from an EMBL/GenBank/DDBJ whole genome shotgun (WGS) entry which is preliminary data.</text>
</comment>